<proteinExistence type="predicted"/>
<evidence type="ECO:0000313" key="2">
    <source>
        <dbReference type="Proteomes" id="UP000295238"/>
    </source>
</evidence>
<name>A0A4R5UAR0_9HYPH</name>
<accession>A0A4R5UAR0</accession>
<evidence type="ECO:0000313" key="1">
    <source>
        <dbReference type="EMBL" id="TDK31902.1"/>
    </source>
</evidence>
<keyword evidence="2" id="KW-1185">Reference proteome</keyword>
<protein>
    <submittedName>
        <fullName evidence="1">Uncharacterized protein</fullName>
    </submittedName>
</protein>
<gene>
    <name evidence="1" type="ORF">E2F50_19420</name>
</gene>
<sequence length="98" mass="9855">MPAFGVQAANYPCSGSNCGVAGCRGATFLCNDGSVSASKKSRSMDTGGAVGLLEGTATPMTPAVGVGACSCRSGHYCTGPHGGRFCMTDQGSESYFRE</sequence>
<organism evidence="1 2">
    <name type="scientific">Rhizobium deserti</name>
    <dbReference type="NCBI Taxonomy" id="2547961"/>
    <lineage>
        <taxon>Bacteria</taxon>
        <taxon>Pseudomonadati</taxon>
        <taxon>Pseudomonadota</taxon>
        <taxon>Alphaproteobacteria</taxon>
        <taxon>Hyphomicrobiales</taxon>
        <taxon>Rhizobiaceae</taxon>
        <taxon>Rhizobium/Agrobacterium group</taxon>
        <taxon>Rhizobium</taxon>
    </lineage>
</organism>
<comment type="caution">
    <text evidence="1">The sequence shown here is derived from an EMBL/GenBank/DDBJ whole genome shotgun (WGS) entry which is preliminary data.</text>
</comment>
<dbReference type="Proteomes" id="UP000295238">
    <property type="component" value="Unassembled WGS sequence"/>
</dbReference>
<dbReference type="EMBL" id="SMTL01000006">
    <property type="protein sequence ID" value="TDK31902.1"/>
    <property type="molecule type" value="Genomic_DNA"/>
</dbReference>
<reference evidence="1 2" key="1">
    <citation type="submission" date="2019-03" db="EMBL/GenBank/DDBJ databases">
        <title>Rhizobium sp. nov., an bacterium isolated from biocrust in Mu Us Desert.</title>
        <authorList>
            <person name="Lixiong L."/>
        </authorList>
    </citation>
    <scope>NUCLEOTIDE SEQUENCE [LARGE SCALE GENOMIC DNA]</scope>
    <source>
        <strain evidence="1 2">SPY-1</strain>
    </source>
</reference>
<dbReference type="AlphaFoldDB" id="A0A4R5UAR0"/>